<evidence type="ECO:0000256" key="3">
    <source>
        <dbReference type="ARBA" id="ARBA00022448"/>
    </source>
</evidence>
<dbReference type="InterPro" id="IPR002524">
    <property type="entry name" value="Cation_efflux"/>
</dbReference>
<dbReference type="EMBL" id="CP060096">
    <property type="protein sequence ID" value="QSZ27733.1"/>
    <property type="molecule type" value="Genomic_DNA"/>
</dbReference>
<feature type="transmembrane region" description="Helical" evidence="7">
    <location>
        <begin position="45"/>
        <end position="64"/>
    </location>
</feature>
<comment type="subcellular location">
    <subcellularLocation>
        <location evidence="1">Membrane</location>
        <topology evidence="1">Multi-pass membrane protein</topology>
    </subcellularLocation>
</comment>
<feature type="transmembrane region" description="Helical" evidence="7">
    <location>
        <begin position="116"/>
        <end position="134"/>
    </location>
</feature>
<dbReference type="SUPFAM" id="SSF161111">
    <property type="entry name" value="Cation efflux protein transmembrane domain-like"/>
    <property type="match status" value="1"/>
</dbReference>
<evidence type="ECO:0000256" key="5">
    <source>
        <dbReference type="ARBA" id="ARBA00022989"/>
    </source>
</evidence>
<feature type="transmembrane region" description="Helical" evidence="7">
    <location>
        <begin position="12"/>
        <end position="33"/>
    </location>
</feature>
<keyword evidence="4 7" id="KW-0812">Transmembrane</keyword>
<evidence type="ECO:0000256" key="4">
    <source>
        <dbReference type="ARBA" id="ARBA00022692"/>
    </source>
</evidence>
<name>A0A975AWK5_9THEO</name>
<dbReference type="InterPro" id="IPR050291">
    <property type="entry name" value="CDF_Transporter"/>
</dbReference>
<dbReference type="GO" id="GO:0015093">
    <property type="term" value="F:ferrous iron transmembrane transporter activity"/>
    <property type="evidence" value="ECO:0007669"/>
    <property type="project" value="TreeGrafter"/>
</dbReference>
<evidence type="ECO:0000313" key="11">
    <source>
        <dbReference type="Proteomes" id="UP000671913"/>
    </source>
</evidence>
<dbReference type="RefSeq" id="WP_284680442.1">
    <property type="nucleotide sequence ID" value="NZ_CP060096.1"/>
</dbReference>
<dbReference type="GO" id="GO:0015341">
    <property type="term" value="F:zinc efflux antiporter activity"/>
    <property type="evidence" value="ECO:0007669"/>
    <property type="project" value="TreeGrafter"/>
</dbReference>
<evidence type="ECO:0000256" key="7">
    <source>
        <dbReference type="SAM" id="Phobius"/>
    </source>
</evidence>
<accession>A0A975AWK5</accession>
<keyword evidence="6 7" id="KW-0472">Membrane</keyword>
<comment type="similarity">
    <text evidence="2">Belongs to the cation diffusion facilitator (CDF) transporter (TC 2.A.4) family.</text>
</comment>
<dbReference type="Proteomes" id="UP000671913">
    <property type="component" value="Chromosome"/>
</dbReference>
<dbReference type="GO" id="GO:0006882">
    <property type="term" value="P:intracellular zinc ion homeostasis"/>
    <property type="evidence" value="ECO:0007669"/>
    <property type="project" value="TreeGrafter"/>
</dbReference>
<keyword evidence="11" id="KW-1185">Reference proteome</keyword>
<dbReference type="InterPro" id="IPR027469">
    <property type="entry name" value="Cation_efflux_TMD_sf"/>
</dbReference>
<feature type="transmembrane region" description="Helical" evidence="7">
    <location>
        <begin position="182"/>
        <end position="199"/>
    </location>
</feature>
<evidence type="ECO:0000313" key="10">
    <source>
        <dbReference type="EMBL" id="QSZ27733.1"/>
    </source>
</evidence>
<feature type="domain" description="Cation efflux protein transmembrane" evidence="8">
    <location>
        <begin position="16"/>
        <end position="207"/>
    </location>
</feature>
<sequence length="411" mass="47048">MKDRNAVNRTMYLVSLYSIVLNTMLALIKFFLGKYSGSTALTADAIHSGIDVFSSILVLTGMFFSYRKAKNYPFGLYKLENFISAFVSILIILTAFEIGKGIFERTESLNTSLNTKIITIIILALVVELVFLYSKYEKKIGIKYGSPGIIADAEHIKSDMLSLFVLMINILLSIFKVNIDKYVAFLIVVFIAYSGWRLLKESVMVLLDVSVDYSVIENIRNIILAFPQVIEITEIKGRKAGRYIFIDISLKFNIVTLEEAHRLSNMIEEEIYDNQPNIDKVMIHYEPYQKQQVRIAIPLTAPEIKEISMKFGESPFFAFITYDLKEKQIISEEIEENKNTDLTKKRGIKTALWILNGKKADIVIAAPDIKDSATYFVFKANNKEIYFTDEKEILDLDKFIEKTLSESKYSQ</sequence>
<proteinExistence type="inferred from homology"/>
<dbReference type="InterPro" id="IPR036105">
    <property type="entry name" value="DiNase_FeMo-co_biosyn_sf"/>
</dbReference>
<evidence type="ECO:0000256" key="2">
    <source>
        <dbReference type="ARBA" id="ARBA00008114"/>
    </source>
</evidence>
<dbReference type="NCBIfam" id="TIGR01297">
    <property type="entry name" value="CDF"/>
    <property type="match status" value="1"/>
</dbReference>
<organism evidence="10 11">
    <name type="scientific">Aceticella autotrophica</name>
    <dbReference type="NCBI Taxonomy" id="2755338"/>
    <lineage>
        <taxon>Bacteria</taxon>
        <taxon>Bacillati</taxon>
        <taxon>Bacillota</taxon>
        <taxon>Clostridia</taxon>
        <taxon>Thermoanaerobacterales</taxon>
        <taxon>Thermoanaerobacteraceae</taxon>
        <taxon>Aceticella</taxon>
    </lineage>
</organism>
<dbReference type="PANTHER" id="PTHR43840">
    <property type="entry name" value="MITOCHONDRIAL METAL TRANSPORTER 1-RELATED"/>
    <property type="match status" value="1"/>
</dbReference>
<dbReference type="Pfam" id="PF16916">
    <property type="entry name" value="ZT_dimer"/>
    <property type="match status" value="1"/>
</dbReference>
<dbReference type="GO" id="GO:0015086">
    <property type="term" value="F:cadmium ion transmembrane transporter activity"/>
    <property type="evidence" value="ECO:0007669"/>
    <property type="project" value="TreeGrafter"/>
</dbReference>
<dbReference type="KEGG" id="aaut:ACETAC_02195"/>
<dbReference type="Gene3D" id="3.30.420.130">
    <property type="entry name" value="Dinitrogenase iron-molybdenum cofactor biosynthesis domain"/>
    <property type="match status" value="1"/>
</dbReference>
<protein>
    <submittedName>
        <fullName evidence="10">Cation diffusion facilitator family transporter</fullName>
    </submittedName>
</protein>
<dbReference type="Pfam" id="PF01545">
    <property type="entry name" value="Cation_efflux"/>
    <property type="match status" value="1"/>
</dbReference>
<dbReference type="GO" id="GO:0005886">
    <property type="term" value="C:plasma membrane"/>
    <property type="evidence" value="ECO:0007669"/>
    <property type="project" value="TreeGrafter"/>
</dbReference>
<evidence type="ECO:0000256" key="1">
    <source>
        <dbReference type="ARBA" id="ARBA00004141"/>
    </source>
</evidence>
<dbReference type="AlphaFoldDB" id="A0A975AWK5"/>
<evidence type="ECO:0000259" key="8">
    <source>
        <dbReference type="Pfam" id="PF01545"/>
    </source>
</evidence>
<dbReference type="Gene3D" id="1.20.1510.10">
    <property type="entry name" value="Cation efflux protein transmembrane domain"/>
    <property type="match status" value="1"/>
</dbReference>
<dbReference type="InterPro" id="IPR036837">
    <property type="entry name" value="Cation_efflux_CTD_sf"/>
</dbReference>
<dbReference type="Gene3D" id="3.30.70.1350">
    <property type="entry name" value="Cation efflux protein, cytoplasmic domain"/>
    <property type="match status" value="1"/>
</dbReference>
<dbReference type="PANTHER" id="PTHR43840:SF15">
    <property type="entry name" value="MITOCHONDRIAL METAL TRANSPORTER 1-RELATED"/>
    <property type="match status" value="1"/>
</dbReference>
<evidence type="ECO:0000256" key="6">
    <source>
        <dbReference type="ARBA" id="ARBA00023136"/>
    </source>
</evidence>
<dbReference type="InterPro" id="IPR027470">
    <property type="entry name" value="Cation_efflux_CTD"/>
</dbReference>
<feature type="domain" description="Cation efflux protein cytoplasmic" evidence="9">
    <location>
        <begin position="215"/>
        <end position="288"/>
    </location>
</feature>
<reference evidence="10" key="1">
    <citation type="submission" date="2020-08" db="EMBL/GenBank/DDBJ databases">
        <title>Genomic insights into the carbon and energy metabolism of the first obligate autotrophic acetogenic bacterium Aceticella autotrophica gen. nov., sp. nov.</title>
        <authorList>
            <person name="Toshchakov S.V."/>
            <person name="Elcheninov A.G."/>
            <person name="Kublanov I.V."/>
            <person name="Frolov E.N."/>
            <person name="Lebedinsky A.V."/>
        </authorList>
    </citation>
    <scope>NUCLEOTIDE SEQUENCE</scope>
    <source>
        <strain evidence="10">3443-3Ac</strain>
    </source>
</reference>
<gene>
    <name evidence="10" type="ORF">ACETAC_02195</name>
</gene>
<feature type="transmembrane region" description="Helical" evidence="7">
    <location>
        <begin position="76"/>
        <end position="96"/>
    </location>
</feature>
<keyword evidence="3" id="KW-0813">Transport</keyword>
<evidence type="ECO:0000259" key="9">
    <source>
        <dbReference type="Pfam" id="PF16916"/>
    </source>
</evidence>
<dbReference type="InterPro" id="IPR058533">
    <property type="entry name" value="Cation_efflux_TM"/>
</dbReference>
<dbReference type="SUPFAM" id="SSF160240">
    <property type="entry name" value="Cation efflux protein cytoplasmic domain-like"/>
    <property type="match status" value="1"/>
</dbReference>
<keyword evidence="5 7" id="KW-1133">Transmembrane helix</keyword>